<feature type="transmembrane region" description="Helical" evidence="1">
    <location>
        <begin position="163"/>
        <end position="184"/>
    </location>
</feature>
<feature type="transmembrane region" description="Helical" evidence="1">
    <location>
        <begin position="69"/>
        <end position="91"/>
    </location>
</feature>
<evidence type="ECO:0000256" key="1">
    <source>
        <dbReference type="SAM" id="Phobius"/>
    </source>
</evidence>
<keyword evidence="3" id="KW-1185">Reference proteome</keyword>
<evidence type="ECO:0000313" key="3">
    <source>
        <dbReference type="Proteomes" id="UP000183947"/>
    </source>
</evidence>
<feature type="transmembrane region" description="Helical" evidence="1">
    <location>
        <begin position="129"/>
        <end position="151"/>
    </location>
</feature>
<keyword evidence="1" id="KW-0472">Membrane</keyword>
<sequence>MLQPVPWLVALAKQLNLLSLATCIVPLLIGLRFWSRLSAPLRVVTITVLLQGILGLLSEIGRYVWNYNIVFLDLLTVSDTLGFGITYLLVLRRLTPRYVLLGLLIVFAGVAFYETVIRGSYHPGGPPNVATFTLQFMVLLTAVLLYFDQILHDLHAILLERDPMFLISVGITLYYAGTVLVNIAAEYMKDSADPGIIWTMFMVQFVLLIFLNLVLARAIWYATRSSQQPTLPLPLTQPQ</sequence>
<feature type="transmembrane region" description="Helical" evidence="1">
    <location>
        <begin position="196"/>
        <end position="220"/>
    </location>
</feature>
<dbReference type="EMBL" id="FRAS01000015">
    <property type="protein sequence ID" value="SHL46324.1"/>
    <property type="molecule type" value="Genomic_DNA"/>
</dbReference>
<name>A0A1M7AUC2_9BACT</name>
<dbReference type="STRING" id="1121959.SAMN02746009_02772"/>
<dbReference type="AlphaFoldDB" id="A0A1M7AUC2"/>
<dbReference type="RefSeq" id="WP_139252302.1">
    <property type="nucleotide sequence ID" value="NZ_FRAS01000015.1"/>
</dbReference>
<feature type="transmembrane region" description="Helical" evidence="1">
    <location>
        <begin position="98"/>
        <end position="117"/>
    </location>
</feature>
<accession>A0A1M7AUC2</accession>
<evidence type="ECO:0008006" key="4">
    <source>
        <dbReference type="Google" id="ProtNLM"/>
    </source>
</evidence>
<keyword evidence="1" id="KW-1133">Transmembrane helix</keyword>
<gene>
    <name evidence="2" type="ORF">SAMN02746009_02772</name>
</gene>
<organism evidence="2 3">
    <name type="scientific">Hymenobacter psychrotolerans DSM 18569</name>
    <dbReference type="NCBI Taxonomy" id="1121959"/>
    <lineage>
        <taxon>Bacteria</taxon>
        <taxon>Pseudomonadati</taxon>
        <taxon>Bacteroidota</taxon>
        <taxon>Cytophagia</taxon>
        <taxon>Cytophagales</taxon>
        <taxon>Hymenobacteraceae</taxon>
        <taxon>Hymenobacter</taxon>
    </lineage>
</organism>
<protein>
    <recommendedName>
        <fullName evidence="4">YhhN-like protein</fullName>
    </recommendedName>
</protein>
<feature type="transmembrane region" description="Helical" evidence="1">
    <location>
        <begin position="41"/>
        <end position="57"/>
    </location>
</feature>
<dbReference type="OrthoDB" id="851298at2"/>
<feature type="transmembrane region" description="Helical" evidence="1">
    <location>
        <begin position="15"/>
        <end position="34"/>
    </location>
</feature>
<reference evidence="3" key="1">
    <citation type="submission" date="2016-11" db="EMBL/GenBank/DDBJ databases">
        <authorList>
            <person name="Varghese N."/>
            <person name="Submissions S."/>
        </authorList>
    </citation>
    <scope>NUCLEOTIDE SEQUENCE [LARGE SCALE GENOMIC DNA]</scope>
    <source>
        <strain evidence="3">DSM 18569</strain>
    </source>
</reference>
<keyword evidence="1" id="KW-0812">Transmembrane</keyword>
<proteinExistence type="predicted"/>
<dbReference type="Proteomes" id="UP000183947">
    <property type="component" value="Unassembled WGS sequence"/>
</dbReference>
<evidence type="ECO:0000313" key="2">
    <source>
        <dbReference type="EMBL" id="SHL46324.1"/>
    </source>
</evidence>